<dbReference type="InterPro" id="IPR046357">
    <property type="entry name" value="PPIase_dom_sf"/>
</dbReference>
<feature type="domain" description="PPIase FKBP-type" evidence="6">
    <location>
        <begin position="1"/>
        <end position="47"/>
    </location>
</feature>
<dbReference type="EMBL" id="JADFTS010000008">
    <property type="protein sequence ID" value="KAF9591182.1"/>
    <property type="molecule type" value="Genomic_DNA"/>
</dbReference>
<evidence type="ECO:0000259" key="6">
    <source>
        <dbReference type="PROSITE" id="PS50059"/>
    </source>
</evidence>
<evidence type="ECO:0000256" key="5">
    <source>
        <dbReference type="PROSITE-ProRule" id="PRU00277"/>
    </source>
</evidence>
<evidence type="ECO:0000256" key="1">
    <source>
        <dbReference type="ARBA" id="ARBA00000971"/>
    </source>
</evidence>
<dbReference type="Proteomes" id="UP000631114">
    <property type="component" value="Unassembled WGS sequence"/>
</dbReference>
<dbReference type="Gene3D" id="3.10.50.40">
    <property type="match status" value="1"/>
</dbReference>
<dbReference type="PROSITE" id="PS50059">
    <property type="entry name" value="FKBP_PPIASE"/>
    <property type="match status" value="1"/>
</dbReference>
<evidence type="ECO:0000256" key="2">
    <source>
        <dbReference type="ARBA" id="ARBA00013194"/>
    </source>
</evidence>
<evidence type="ECO:0000256" key="3">
    <source>
        <dbReference type="ARBA" id="ARBA00023110"/>
    </source>
</evidence>
<dbReference type="AlphaFoldDB" id="A0A835H3Q7"/>
<sequence>MCRGNWSLSFDVGVEGMHVGEQRLLVVPPELAYGSKGVQEIPPNATIEVRDGVLIGSTMSSGLIVTLCTFDELPLSLPTFLLHAQVRSTVFKKKNSQSWNNKDTVVLGFVSIDLVGGAGHARSQQDTCCPSTAP</sequence>
<dbReference type="GO" id="GO:0003755">
    <property type="term" value="F:peptidyl-prolyl cis-trans isomerase activity"/>
    <property type="evidence" value="ECO:0007669"/>
    <property type="project" value="UniProtKB-KW"/>
</dbReference>
<keyword evidence="4 5" id="KW-0413">Isomerase</keyword>
<dbReference type="PANTHER" id="PTHR43811">
    <property type="entry name" value="FKBP-TYPE PEPTIDYL-PROLYL CIS-TRANS ISOMERASE FKPA"/>
    <property type="match status" value="1"/>
</dbReference>
<evidence type="ECO:0000313" key="8">
    <source>
        <dbReference type="Proteomes" id="UP000631114"/>
    </source>
</evidence>
<dbReference type="OrthoDB" id="1902587at2759"/>
<dbReference type="Pfam" id="PF00254">
    <property type="entry name" value="FKBP_C"/>
    <property type="match status" value="1"/>
</dbReference>
<keyword evidence="3 5" id="KW-0697">Rotamase</keyword>
<protein>
    <recommendedName>
        <fullName evidence="2 5">peptidylprolyl isomerase</fullName>
        <ecNumber evidence="2 5">5.2.1.8</ecNumber>
    </recommendedName>
</protein>
<reference evidence="7 8" key="1">
    <citation type="submission" date="2020-10" db="EMBL/GenBank/DDBJ databases">
        <title>The Coptis chinensis genome and diversification of protoberbering-type alkaloids.</title>
        <authorList>
            <person name="Wang B."/>
            <person name="Shu S."/>
            <person name="Song C."/>
            <person name="Liu Y."/>
        </authorList>
    </citation>
    <scope>NUCLEOTIDE SEQUENCE [LARGE SCALE GENOMIC DNA]</scope>
    <source>
        <strain evidence="7">HL-2020</strain>
        <tissue evidence="7">Leaf</tissue>
    </source>
</reference>
<evidence type="ECO:0000256" key="4">
    <source>
        <dbReference type="ARBA" id="ARBA00023235"/>
    </source>
</evidence>
<evidence type="ECO:0000313" key="7">
    <source>
        <dbReference type="EMBL" id="KAF9591182.1"/>
    </source>
</evidence>
<dbReference type="InterPro" id="IPR001179">
    <property type="entry name" value="PPIase_FKBP_dom"/>
</dbReference>
<organism evidence="7 8">
    <name type="scientific">Coptis chinensis</name>
    <dbReference type="NCBI Taxonomy" id="261450"/>
    <lineage>
        <taxon>Eukaryota</taxon>
        <taxon>Viridiplantae</taxon>
        <taxon>Streptophyta</taxon>
        <taxon>Embryophyta</taxon>
        <taxon>Tracheophyta</taxon>
        <taxon>Spermatophyta</taxon>
        <taxon>Magnoliopsida</taxon>
        <taxon>Ranunculales</taxon>
        <taxon>Ranunculaceae</taxon>
        <taxon>Coptidoideae</taxon>
        <taxon>Coptis</taxon>
    </lineage>
</organism>
<comment type="catalytic activity">
    <reaction evidence="1 5">
        <text>[protein]-peptidylproline (omega=180) = [protein]-peptidylproline (omega=0)</text>
        <dbReference type="Rhea" id="RHEA:16237"/>
        <dbReference type="Rhea" id="RHEA-COMP:10747"/>
        <dbReference type="Rhea" id="RHEA-COMP:10748"/>
        <dbReference type="ChEBI" id="CHEBI:83833"/>
        <dbReference type="ChEBI" id="CHEBI:83834"/>
        <dbReference type="EC" id="5.2.1.8"/>
    </reaction>
</comment>
<name>A0A835H3Q7_9MAGN</name>
<gene>
    <name evidence="7" type="ORF">IFM89_002837</name>
</gene>
<dbReference type="SUPFAM" id="SSF54534">
    <property type="entry name" value="FKBP-like"/>
    <property type="match status" value="1"/>
</dbReference>
<dbReference type="PANTHER" id="PTHR43811:SF32">
    <property type="entry name" value="PEPTIDYL-PROLYL CIS-TRANS ISOMERASE FKBP16-4, CHLOROPLASTIC"/>
    <property type="match status" value="1"/>
</dbReference>
<keyword evidence="8" id="KW-1185">Reference proteome</keyword>
<proteinExistence type="predicted"/>
<dbReference type="EC" id="5.2.1.8" evidence="2 5"/>
<accession>A0A835H3Q7</accession>
<comment type="caution">
    <text evidence="7">The sequence shown here is derived from an EMBL/GenBank/DDBJ whole genome shotgun (WGS) entry which is preliminary data.</text>
</comment>